<name>A0A6B0VSF6_9EURY</name>
<dbReference type="GO" id="GO:0032259">
    <property type="term" value="P:methylation"/>
    <property type="evidence" value="ECO:0007669"/>
    <property type="project" value="UniProtKB-KW"/>
</dbReference>
<protein>
    <submittedName>
        <fullName evidence="1">Class I SAM-dependent methyltransferase</fullName>
    </submittedName>
</protein>
<dbReference type="SUPFAM" id="SSF53335">
    <property type="entry name" value="S-adenosyl-L-methionine-dependent methyltransferases"/>
    <property type="match status" value="1"/>
</dbReference>
<dbReference type="GO" id="GO:0008168">
    <property type="term" value="F:methyltransferase activity"/>
    <property type="evidence" value="ECO:0007669"/>
    <property type="project" value="UniProtKB-KW"/>
</dbReference>
<dbReference type="AlphaFoldDB" id="A0A6B0VSF6"/>
<comment type="caution">
    <text evidence="1">The sequence shown here is derived from an EMBL/GenBank/DDBJ whole genome shotgun (WGS) entry which is preliminary data.</text>
</comment>
<proteinExistence type="predicted"/>
<gene>
    <name evidence="1" type="ORF">GS429_16930</name>
</gene>
<dbReference type="InterPro" id="IPR029063">
    <property type="entry name" value="SAM-dependent_MTases_sf"/>
</dbReference>
<keyword evidence="1" id="KW-0489">Methyltransferase</keyword>
<evidence type="ECO:0000313" key="1">
    <source>
        <dbReference type="EMBL" id="MXV63712.1"/>
    </source>
</evidence>
<dbReference type="EMBL" id="WUYX01000060">
    <property type="protein sequence ID" value="MXV63712.1"/>
    <property type="molecule type" value="Genomic_DNA"/>
</dbReference>
<organism evidence="1 2">
    <name type="scientific">Natronorubrum halalkaliphilum</name>
    <dbReference type="NCBI Taxonomy" id="2691917"/>
    <lineage>
        <taxon>Archaea</taxon>
        <taxon>Methanobacteriati</taxon>
        <taxon>Methanobacteriota</taxon>
        <taxon>Stenosarchaea group</taxon>
        <taxon>Halobacteria</taxon>
        <taxon>Halobacteriales</taxon>
        <taxon>Natrialbaceae</taxon>
        <taxon>Natronorubrum</taxon>
    </lineage>
</organism>
<reference evidence="1 2" key="1">
    <citation type="submission" date="2020-01" db="EMBL/GenBank/DDBJ databases">
        <title>Natronorubrum sp. JWXQ-INN 674 isolated from Inner Mongolia Autonomous Region of China.</title>
        <authorList>
            <person name="Xue Q."/>
        </authorList>
    </citation>
    <scope>NUCLEOTIDE SEQUENCE [LARGE SCALE GENOMIC DNA]</scope>
    <source>
        <strain evidence="1 2">JWXQ-INN-674</strain>
    </source>
</reference>
<evidence type="ECO:0000313" key="2">
    <source>
        <dbReference type="Proteomes" id="UP000434101"/>
    </source>
</evidence>
<dbReference type="Gene3D" id="3.40.50.150">
    <property type="entry name" value="Vaccinia Virus protein VP39"/>
    <property type="match status" value="1"/>
</dbReference>
<keyword evidence="2" id="KW-1185">Reference proteome</keyword>
<keyword evidence="1" id="KW-0808">Transferase</keyword>
<sequence length="323" mass="35173">MIESAQPYLEAKRTLDDRALNRRVLEQFATALSARGEPVRIVELGAGVGTMIARLADWSLLPDRVSYRAVDRDAASIERARELVPAHLESTGYDVEWLESPAGATVEGGGGDDVPKSTTLVARPADEPASDSNQRLEITLEVADALDIDDRADAVIAAALLDIVDLENAIPALEGLLVDGGVCYAPITFNGGTTFAPRDRLDERIERQYHRHMDEIRDGGRSRAGSALLATLSRSDWDVLASGGSDWVVVPADGGYSSDEKRVVVHVLETIDEALADVASDALEADERTRWLERRRRELEAGDLVFVAHNLDVLARIKETQTP</sequence>
<dbReference type="Proteomes" id="UP000434101">
    <property type="component" value="Unassembled WGS sequence"/>
</dbReference>
<accession>A0A6B0VSF6</accession>